<evidence type="ECO:0000313" key="1">
    <source>
        <dbReference type="EMBL" id="KAJ8615277.1"/>
    </source>
</evidence>
<dbReference type="EMBL" id="CM056820">
    <property type="protein sequence ID" value="KAJ8615277.1"/>
    <property type="molecule type" value="Genomic_DNA"/>
</dbReference>
<comment type="caution">
    <text evidence="1">The sequence shown here is derived from an EMBL/GenBank/DDBJ whole genome shotgun (WGS) entry which is preliminary data.</text>
</comment>
<organism evidence="1 2">
    <name type="scientific">Persea americana</name>
    <name type="common">Avocado</name>
    <dbReference type="NCBI Taxonomy" id="3435"/>
    <lineage>
        <taxon>Eukaryota</taxon>
        <taxon>Viridiplantae</taxon>
        <taxon>Streptophyta</taxon>
        <taxon>Embryophyta</taxon>
        <taxon>Tracheophyta</taxon>
        <taxon>Spermatophyta</taxon>
        <taxon>Magnoliopsida</taxon>
        <taxon>Magnoliidae</taxon>
        <taxon>Laurales</taxon>
        <taxon>Lauraceae</taxon>
        <taxon>Persea</taxon>
    </lineage>
</organism>
<name>A0ACC2K2Q0_PERAE</name>
<protein>
    <submittedName>
        <fullName evidence="1">Uncharacterized protein</fullName>
    </submittedName>
</protein>
<dbReference type="Proteomes" id="UP001234297">
    <property type="component" value="Chromosome 12"/>
</dbReference>
<sequence length="166" mass="19014">MTCTRFSLDLQVPAPISSPPFVEDPITTQVRVFDNRFVESLLELEGMKSVAHKMKEVKGRHDVFDSMEAESTKAELPKYVVLILFVDDLPKINARITFVELDVPPLIREDLRAIEHRKSVVYFNRRFKELSDMVDDMKAVLLGALDYEHVIQEFVGSASERLAKAF</sequence>
<accession>A0ACC2K2Q0</accession>
<keyword evidence="2" id="KW-1185">Reference proteome</keyword>
<reference evidence="1 2" key="1">
    <citation type="journal article" date="2022" name="Hortic Res">
        <title>A haplotype resolved chromosomal level avocado genome allows analysis of novel avocado genes.</title>
        <authorList>
            <person name="Nath O."/>
            <person name="Fletcher S.J."/>
            <person name="Hayward A."/>
            <person name="Shaw L.M."/>
            <person name="Masouleh A.K."/>
            <person name="Furtado A."/>
            <person name="Henry R.J."/>
            <person name="Mitter N."/>
        </authorList>
    </citation>
    <scope>NUCLEOTIDE SEQUENCE [LARGE SCALE GENOMIC DNA]</scope>
    <source>
        <strain evidence="2">cv. Hass</strain>
    </source>
</reference>
<proteinExistence type="predicted"/>
<gene>
    <name evidence="1" type="ORF">MRB53_034649</name>
</gene>
<evidence type="ECO:0000313" key="2">
    <source>
        <dbReference type="Proteomes" id="UP001234297"/>
    </source>
</evidence>